<organism evidence="3 4">
    <name type="scientific">Kineosporia succinea</name>
    <dbReference type="NCBI Taxonomy" id="84632"/>
    <lineage>
        <taxon>Bacteria</taxon>
        <taxon>Bacillati</taxon>
        <taxon>Actinomycetota</taxon>
        <taxon>Actinomycetes</taxon>
        <taxon>Kineosporiales</taxon>
        <taxon>Kineosporiaceae</taxon>
        <taxon>Kineosporia</taxon>
    </lineage>
</organism>
<dbReference type="Proteomes" id="UP001235712">
    <property type="component" value="Unassembled WGS sequence"/>
</dbReference>
<comment type="caution">
    <text evidence="3">The sequence shown here is derived from an EMBL/GenBank/DDBJ whole genome shotgun (WGS) entry which is preliminary data.</text>
</comment>
<evidence type="ECO:0000313" key="3">
    <source>
        <dbReference type="EMBL" id="MDP9826056.1"/>
    </source>
</evidence>
<feature type="domain" description="Acyl-CoA dehydrogenase C-terminal" evidence="2">
    <location>
        <begin position="197"/>
        <end position="324"/>
    </location>
</feature>
<dbReference type="Gene3D" id="1.20.140.10">
    <property type="entry name" value="Butyryl-CoA Dehydrogenase, subunit A, domain 3"/>
    <property type="match status" value="1"/>
</dbReference>
<keyword evidence="1" id="KW-0560">Oxidoreductase</keyword>
<dbReference type="Pfam" id="PF08028">
    <property type="entry name" value="Acyl-CoA_dh_2"/>
    <property type="match status" value="1"/>
</dbReference>
<dbReference type="Gene3D" id="1.10.540.10">
    <property type="entry name" value="Acyl-CoA dehydrogenase/oxidase, N-terminal domain"/>
    <property type="match status" value="1"/>
</dbReference>
<dbReference type="SUPFAM" id="SSF47203">
    <property type="entry name" value="Acyl-CoA dehydrogenase C-terminal domain-like"/>
    <property type="match status" value="1"/>
</dbReference>
<gene>
    <name evidence="3" type="ORF">J2S57_001805</name>
</gene>
<dbReference type="Gene3D" id="2.40.110.10">
    <property type="entry name" value="Butyryl-CoA Dehydrogenase, subunit A, domain 2"/>
    <property type="match status" value="1"/>
</dbReference>
<dbReference type="RefSeq" id="WP_307240474.1">
    <property type="nucleotide sequence ID" value="NZ_JAUSQZ010000001.1"/>
</dbReference>
<evidence type="ECO:0000256" key="1">
    <source>
        <dbReference type="ARBA" id="ARBA00023002"/>
    </source>
</evidence>
<dbReference type="InterPro" id="IPR046373">
    <property type="entry name" value="Acyl-CoA_Oxase/DH_mid-dom_sf"/>
</dbReference>
<dbReference type="InterPro" id="IPR013107">
    <property type="entry name" value="Acyl-CoA_DH_C"/>
</dbReference>
<accession>A0ABT9P047</accession>
<evidence type="ECO:0000259" key="2">
    <source>
        <dbReference type="Pfam" id="PF08028"/>
    </source>
</evidence>
<dbReference type="InterPro" id="IPR009100">
    <property type="entry name" value="AcylCoA_DH/oxidase_NM_dom_sf"/>
</dbReference>
<dbReference type="InterPro" id="IPR037069">
    <property type="entry name" value="AcylCoA_DH/ox_N_sf"/>
</dbReference>
<evidence type="ECO:0000313" key="4">
    <source>
        <dbReference type="Proteomes" id="UP001235712"/>
    </source>
</evidence>
<proteinExistence type="predicted"/>
<protein>
    <submittedName>
        <fullName evidence="3">Alkylation response protein AidB-like acyl-CoA dehydrogenase</fullName>
    </submittedName>
</protein>
<sequence>MTDLKTLAAHAAETEASGRPAAESIAAVRAAGDFALRAPAEQGGAWATASTTASRLADLGRACPSTSWNVGTCAVAKTLLYRAFGVLEEIGPDVPVCGTGAPTGRVEDGRVRGSWVSVSGCEDAEWALLGVMDGSVFSVALIPMSDLEIRRTWDVAGMRGTGSHSVVADGVLVPAGRIAAAPLPGLLSDRLFFALTVLAPVVGAARGALDEVREMFASDRKPYMTAYTRMGESAGAREWLGRATYLVDRASRALAAVASEADSAGLAAEDGTRLGFEMAEASRDCRSALELLLDLGGTRGFSNSSALQRFWRDVAVGGRHPHLNAYLAAERYGEAVVA</sequence>
<dbReference type="SUPFAM" id="SSF56645">
    <property type="entry name" value="Acyl-CoA dehydrogenase NM domain-like"/>
    <property type="match status" value="1"/>
</dbReference>
<dbReference type="InterPro" id="IPR036250">
    <property type="entry name" value="AcylCo_DH-like_C"/>
</dbReference>
<name>A0ABT9P047_9ACTN</name>
<reference evidence="3 4" key="1">
    <citation type="submission" date="2023-07" db="EMBL/GenBank/DDBJ databases">
        <title>Sequencing the genomes of 1000 actinobacteria strains.</title>
        <authorList>
            <person name="Klenk H.-P."/>
        </authorList>
    </citation>
    <scope>NUCLEOTIDE SEQUENCE [LARGE SCALE GENOMIC DNA]</scope>
    <source>
        <strain evidence="3 4">DSM 44388</strain>
    </source>
</reference>
<dbReference type="EMBL" id="JAUSQZ010000001">
    <property type="protein sequence ID" value="MDP9826056.1"/>
    <property type="molecule type" value="Genomic_DNA"/>
</dbReference>
<keyword evidence="4" id="KW-1185">Reference proteome</keyword>